<dbReference type="GO" id="GO:0000978">
    <property type="term" value="F:RNA polymerase II cis-regulatory region sequence-specific DNA binding"/>
    <property type="evidence" value="ECO:0007669"/>
    <property type="project" value="TreeGrafter"/>
</dbReference>
<feature type="domain" description="C2H2-type" evidence="7">
    <location>
        <begin position="395"/>
        <end position="422"/>
    </location>
</feature>
<evidence type="ECO:0000256" key="2">
    <source>
        <dbReference type="ARBA" id="ARBA00022737"/>
    </source>
</evidence>
<dbReference type="FunFam" id="3.30.160.60:FF:000446">
    <property type="entry name" value="Zinc finger protein"/>
    <property type="match status" value="1"/>
</dbReference>
<dbReference type="InterPro" id="IPR013087">
    <property type="entry name" value="Znf_C2H2_type"/>
</dbReference>
<dbReference type="GO" id="GO:0032259">
    <property type="term" value="P:methylation"/>
    <property type="evidence" value="ECO:0007669"/>
    <property type="project" value="UniProtKB-KW"/>
</dbReference>
<feature type="domain" description="C2H2-type" evidence="7">
    <location>
        <begin position="187"/>
        <end position="214"/>
    </location>
</feature>
<dbReference type="PANTHER" id="PTHR19818:SF139">
    <property type="entry name" value="PAIR-RULE PROTEIN ODD-PAIRED"/>
    <property type="match status" value="1"/>
</dbReference>
<organism evidence="8">
    <name type="scientific">Ixodes ricinus</name>
    <name type="common">Common tick</name>
    <name type="synonym">Acarus ricinus</name>
    <dbReference type="NCBI Taxonomy" id="34613"/>
    <lineage>
        <taxon>Eukaryota</taxon>
        <taxon>Metazoa</taxon>
        <taxon>Ecdysozoa</taxon>
        <taxon>Arthropoda</taxon>
        <taxon>Chelicerata</taxon>
        <taxon>Arachnida</taxon>
        <taxon>Acari</taxon>
        <taxon>Parasitiformes</taxon>
        <taxon>Ixodida</taxon>
        <taxon>Ixodoidea</taxon>
        <taxon>Ixodidae</taxon>
        <taxon>Ixodinae</taxon>
        <taxon>Ixodes</taxon>
    </lineage>
</organism>
<dbReference type="InterPro" id="IPR050329">
    <property type="entry name" value="GLI_C2H2-zinc-finger"/>
</dbReference>
<keyword evidence="8" id="KW-0489">Methyltransferase</keyword>
<dbReference type="GO" id="GO:0008168">
    <property type="term" value="F:methyltransferase activity"/>
    <property type="evidence" value="ECO:0007669"/>
    <property type="project" value="UniProtKB-KW"/>
</dbReference>
<feature type="region of interest" description="Disordered" evidence="6">
    <location>
        <begin position="86"/>
        <end position="106"/>
    </location>
</feature>
<dbReference type="GO" id="GO:0000981">
    <property type="term" value="F:DNA-binding transcription factor activity, RNA polymerase II-specific"/>
    <property type="evidence" value="ECO:0007669"/>
    <property type="project" value="TreeGrafter"/>
</dbReference>
<feature type="domain" description="C2H2-type" evidence="7">
    <location>
        <begin position="282"/>
        <end position="309"/>
    </location>
</feature>
<feature type="domain" description="C2H2-type" evidence="7">
    <location>
        <begin position="215"/>
        <end position="242"/>
    </location>
</feature>
<feature type="region of interest" description="Disordered" evidence="6">
    <location>
        <begin position="1"/>
        <end position="21"/>
    </location>
</feature>
<keyword evidence="1" id="KW-0479">Metal-binding</keyword>
<evidence type="ECO:0000313" key="8">
    <source>
        <dbReference type="EMBL" id="MXU99343.1"/>
    </source>
</evidence>
<evidence type="ECO:0000256" key="6">
    <source>
        <dbReference type="SAM" id="MobiDB-lite"/>
    </source>
</evidence>
<name>A0A6B0VAL7_IXORI</name>
<feature type="domain" description="C2H2-type" evidence="7">
    <location>
        <begin position="338"/>
        <end position="365"/>
    </location>
</feature>
<proteinExistence type="predicted"/>
<keyword evidence="2" id="KW-0677">Repeat</keyword>
<evidence type="ECO:0000256" key="1">
    <source>
        <dbReference type="ARBA" id="ARBA00022723"/>
    </source>
</evidence>
<dbReference type="PROSITE" id="PS00028">
    <property type="entry name" value="ZINC_FINGER_C2H2_1"/>
    <property type="match status" value="6"/>
</dbReference>
<dbReference type="InterPro" id="IPR036236">
    <property type="entry name" value="Znf_C2H2_sf"/>
</dbReference>
<dbReference type="GO" id="GO:0005634">
    <property type="term" value="C:nucleus"/>
    <property type="evidence" value="ECO:0007669"/>
    <property type="project" value="UniProtKB-ARBA"/>
</dbReference>
<evidence type="ECO:0000256" key="4">
    <source>
        <dbReference type="ARBA" id="ARBA00022833"/>
    </source>
</evidence>
<dbReference type="PANTHER" id="PTHR19818">
    <property type="entry name" value="ZINC FINGER PROTEIN ZIC AND GLI"/>
    <property type="match status" value="1"/>
</dbReference>
<dbReference type="Gene3D" id="3.30.160.60">
    <property type="entry name" value="Classic Zinc Finger"/>
    <property type="match status" value="6"/>
</dbReference>
<keyword evidence="3 5" id="KW-0863">Zinc-finger</keyword>
<keyword evidence="4" id="KW-0862">Zinc</keyword>
<dbReference type="GO" id="GO:0008270">
    <property type="term" value="F:zinc ion binding"/>
    <property type="evidence" value="ECO:0007669"/>
    <property type="project" value="UniProtKB-KW"/>
</dbReference>
<dbReference type="AlphaFoldDB" id="A0A6B0VAL7"/>
<evidence type="ECO:0000256" key="5">
    <source>
        <dbReference type="PROSITE-ProRule" id="PRU00042"/>
    </source>
</evidence>
<dbReference type="FunFam" id="3.30.160.60:FF:000624">
    <property type="entry name" value="zinc finger protein 697"/>
    <property type="match status" value="1"/>
</dbReference>
<evidence type="ECO:0000256" key="3">
    <source>
        <dbReference type="ARBA" id="ARBA00022771"/>
    </source>
</evidence>
<dbReference type="Pfam" id="PF00096">
    <property type="entry name" value="zf-C2H2"/>
    <property type="match status" value="6"/>
</dbReference>
<reference evidence="8" key="1">
    <citation type="submission" date="2019-12" db="EMBL/GenBank/DDBJ databases">
        <title>An insight into the sialome of adult female Ixodes ricinus ticks feeding for 6 days.</title>
        <authorList>
            <person name="Perner J."/>
            <person name="Ribeiro J.M.C."/>
        </authorList>
    </citation>
    <scope>NUCLEOTIDE SEQUENCE</scope>
    <source>
        <strain evidence="8">Semi-engorged</strain>
        <tissue evidence="8">Salivary glands</tissue>
    </source>
</reference>
<feature type="domain" description="C2H2-type" evidence="7">
    <location>
        <begin position="366"/>
        <end position="394"/>
    </location>
</feature>
<dbReference type="PROSITE" id="PS50157">
    <property type="entry name" value="ZINC_FINGER_C2H2_2"/>
    <property type="match status" value="8"/>
</dbReference>
<evidence type="ECO:0000259" key="7">
    <source>
        <dbReference type="PROSITE" id="PS50157"/>
    </source>
</evidence>
<dbReference type="FunFam" id="3.30.160.60:FF:000072">
    <property type="entry name" value="zinc finger protein 143 isoform X1"/>
    <property type="match status" value="1"/>
</dbReference>
<protein>
    <submittedName>
        <fullName evidence="8">Putative histone-lysine n-methyltransferase</fullName>
    </submittedName>
</protein>
<dbReference type="GO" id="GO:0045944">
    <property type="term" value="P:positive regulation of transcription by RNA polymerase II"/>
    <property type="evidence" value="ECO:0007669"/>
    <property type="project" value="UniProtKB-ARBA"/>
</dbReference>
<dbReference type="SMART" id="SM00355">
    <property type="entry name" value="ZnF_C2H2"/>
    <property type="match status" value="8"/>
</dbReference>
<keyword evidence="8" id="KW-0808">Transferase</keyword>
<dbReference type="FunFam" id="3.30.160.60:FF:000478">
    <property type="entry name" value="Zinc finger protein 133"/>
    <property type="match status" value="1"/>
</dbReference>
<feature type="domain" description="C2H2-type" evidence="7">
    <location>
        <begin position="252"/>
        <end position="275"/>
    </location>
</feature>
<dbReference type="SUPFAM" id="SSF57667">
    <property type="entry name" value="beta-beta-alpha zinc fingers"/>
    <property type="match status" value="3"/>
</dbReference>
<sequence length="430" mass="47760">MSSVLRGRSSGGGDGGDDDASTAFCRERWRKCGMALTGGPVVPLEPWNLKVKQEPESDVEEEEYVTPDLYNVPNALYLDAKIKKEERRSPSPGAVLPDLAVPTDDESLSQGAENAVTEGANVAAEEDSQEVPLQVCLSTGKESWLGALGNLNQSLQEKNDGANNGSDKESEARVIGAAGKVRRRGPLQCPLCPYSTGNATTMREHLPVHTGERPHRCPTCGKRFARQKYFRVHLRLHDKNGDNEGSGGEGQHACPTCGETFARRQFLVRHVQAVHVEGGAGNVCPQCHKRYKYVGNLRTHMRTHTGERPYMCDVCGLRFTCSSYLQVHLRTHVRDKPYVCRECHKSFVHNSALTVHLRSHTGEQPYQCPHCPLRFSHLRNMKRHEICIHTRRFPHSCPLCGRGFLVVTHWRAHMEAHGAAPAPTEEPKGD</sequence>
<accession>A0A6B0VAL7</accession>
<feature type="domain" description="C2H2-type" evidence="7">
    <location>
        <begin position="310"/>
        <end position="337"/>
    </location>
</feature>
<dbReference type="EMBL" id="GIFC01017260">
    <property type="protein sequence ID" value="MXU99343.1"/>
    <property type="molecule type" value="Transcribed_RNA"/>
</dbReference>